<keyword evidence="6" id="KW-0067">ATP-binding</keyword>
<dbReference type="Proteomes" id="UP000265742">
    <property type="component" value="Unassembled WGS sequence"/>
</dbReference>
<evidence type="ECO:0000313" key="10">
    <source>
        <dbReference type="EMBL" id="RIX30008.1"/>
    </source>
</evidence>
<dbReference type="PANTHER" id="PTHR12358">
    <property type="entry name" value="SPHINGOSINE KINASE"/>
    <property type="match status" value="1"/>
</dbReference>
<dbReference type="AlphaFoldDB" id="A0A3A1U4P9"/>
<dbReference type="Pfam" id="PF19279">
    <property type="entry name" value="YegS_C"/>
    <property type="match status" value="1"/>
</dbReference>
<keyword evidence="3" id="KW-0808">Transferase</keyword>
<keyword evidence="7" id="KW-0443">Lipid metabolism</keyword>
<organism evidence="10 11">
    <name type="scientific">Amnibacterium setariae</name>
    <dbReference type="NCBI Taxonomy" id="2306585"/>
    <lineage>
        <taxon>Bacteria</taxon>
        <taxon>Bacillati</taxon>
        <taxon>Actinomycetota</taxon>
        <taxon>Actinomycetes</taxon>
        <taxon>Micrococcales</taxon>
        <taxon>Microbacteriaceae</taxon>
        <taxon>Amnibacterium</taxon>
    </lineage>
</organism>
<dbReference type="Gene3D" id="2.60.200.40">
    <property type="match status" value="1"/>
</dbReference>
<gene>
    <name evidence="10" type="ORF">D1781_00595</name>
</gene>
<evidence type="ECO:0000259" key="9">
    <source>
        <dbReference type="PROSITE" id="PS50146"/>
    </source>
</evidence>
<evidence type="ECO:0000256" key="1">
    <source>
        <dbReference type="ARBA" id="ARBA00001946"/>
    </source>
</evidence>
<keyword evidence="5 10" id="KW-0418">Kinase</keyword>
<dbReference type="SUPFAM" id="SSF111331">
    <property type="entry name" value="NAD kinase/diacylglycerol kinase-like"/>
    <property type="match status" value="1"/>
</dbReference>
<evidence type="ECO:0000256" key="8">
    <source>
        <dbReference type="ARBA" id="ARBA00023264"/>
    </source>
</evidence>
<keyword evidence="7" id="KW-0444">Lipid biosynthesis</keyword>
<comment type="cofactor">
    <cofactor evidence="1">
        <name>Mg(2+)</name>
        <dbReference type="ChEBI" id="CHEBI:18420"/>
    </cofactor>
</comment>
<dbReference type="RefSeq" id="WP_119480371.1">
    <property type="nucleotide sequence ID" value="NZ_QXTG01000001.1"/>
</dbReference>
<dbReference type="PANTHER" id="PTHR12358:SF106">
    <property type="entry name" value="LIPID KINASE YEGS"/>
    <property type="match status" value="1"/>
</dbReference>
<dbReference type="InterPro" id="IPR017438">
    <property type="entry name" value="ATP-NAD_kinase_N"/>
</dbReference>
<dbReference type="Gene3D" id="3.40.50.10330">
    <property type="entry name" value="Probable inorganic polyphosphate/atp-NAD kinase, domain 1"/>
    <property type="match status" value="1"/>
</dbReference>
<accession>A0A3A1U4P9</accession>
<evidence type="ECO:0000256" key="5">
    <source>
        <dbReference type="ARBA" id="ARBA00022777"/>
    </source>
</evidence>
<evidence type="ECO:0000313" key="11">
    <source>
        <dbReference type="Proteomes" id="UP000265742"/>
    </source>
</evidence>
<proteinExistence type="inferred from homology"/>
<evidence type="ECO:0000256" key="2">
    <source>
        <dbReference type="ARBA" id="ARBA00005983"/>
    </source>
</evidence>
<dbReference type="GO" id="GO:0008654">
    <property type="term" value="P:phospholipid biosynthetic process"/>
    <property type="evidence" value="ECO:0007669"/>
    <property type="project" value="UniProtKB-KW"/>
</dbReference>
<protein>
    <submittedName>
        <fullName evidence="10">Diacylglycerol kinase</fullName>
    </submittedName>
</protein>
<reference evidence="11" key="1">
    <citation type="submission" date="2018-09" db="EMBL/GenBank/DDBJ databases">
        <authorList>
            <person name="Kim I."/>
        </authorList>
    </citation>
    <scope>NUCLEOTIDE SEQUENCE [LARGE SCALE GENOMIC DNA]</scope>
    <source>
        <strain evidence="11">DD4a</strain>
    </source>
</reference>
<dbReference type="InterPro" id="IPR045540">
    <property type="entry name" value="YegS/DAGK_C"/>
</dbReference>
<dbReference type="PROSITE" id="PS50146">
    <property type="entry name" value="DAGK"/>
    <property type="match status" value="1"/>
</dbReference>
<dbReference type="InterPro" id="IPR050187">
    <property type="entry name" value="Lipid_Phosphate_FormReg"/>
</dbReference>
<evidence type="ECO:0000256" key="3">
    <source>
        <dbReference type="ARBA" id="ARBA00022679"/>
    </source>
</evidence>
<keyword evidence="7" id="KW-0594">Phospholipid biosynthesis</keyword>
<keyword evidence="8" id="KW-1208">Phospholipid metabolism</keyword>
<dbReference type="OrthoDB" id="3171056at2"/>
<dbReference type="InterPro" id="IPR001206">
    <property type="entry name" value="Diacylglycerol_kinase_cat_dom"/>
</dbReference>
<keyword evidence="11" id="KW-1185">Reference proteome</keyword>
<dbReference type="GO" id="GO:0005886">
    <property type="term" value="C:plasma membrane"/>
    <property type="evidence" value="ECO:0007669"/>
    <property type="project" value="TreeGrafter"/>
</dbReference>
<dbReference type="InterPro" id="IPR016064">
    <property type="entry name" value="NAD/diacylglycerol_kinase_sf"/>
</dbReference>
<feature type="domain" description="DAGKc" evidence="9">
    <location>
        <begin position="57"/>
        <end position="137"/>
    </location>
</feature>
<dbReference type="EMBL" id="QXTG01000001">
    <property type="protein sequence ID" value="RIX30008.1"/>
    <property type="molecule type" value="Genomic_DNA"/>
</dbReference>
<comment type="similarity">
    <text evidence="2">Belongs to the diacylglycerol/lipid kinase family.</text>
</comment>
<dbReference type="GO" id="GO:0016301">
    <property type="term" value="F:kinase activity"/>
    <property type="evidence" value="ECO:0007669"/>
    <property type="project" value="UniProtKB-KW"/>
</dbReference>
<dbReference type="Pfam" id="PF00781">
    <property type="entry name" value="DAGK_cat"/>
    <property type="match status" value="1"/>
</dbReference>
<evidence type="ECO:0000256" key="7">
    <source>
        <dbReference type="ARBA" id="ARBA00023209"/>
    </source>
</evidence>
<evidence type="ECO:0000256" key="6">
    <source>
        <dbReference type="ARBA" id="ARBA00022840"/>
    </source>
</evidence>
<keyword evidence="4" id="KW-0547">Nucleotide-binding</keyword>
<dbReference type="GO" id="GO:0005524">
    <property type="term" value="F:ATP binding"/>
    <property type="evidence" value="ECO:0007669"/>
    <property type="project" value="UniProtKB-KW"/>
</dbReference>
<sequence length="344" mass="37082">MAASDDSSTSFAAIVYNPIKVDEERLRAAVAASEQSAGWGGSRWYATSEEDPGVGQAKQAVRDGARVVMAAGGDGTIRAVSEGLQSSDVPIALLPSGTGNLLARNLKLSLDRLEESVETAFTGVDRAIDLGTVDLERPDGSRDQHAFVVMAGLGIDAAMIANTSPALKKKVGWLAYVQGIARAMRGPNTVRLRFRLDGGQPRSVRVNSVLIGNCGLLTGNILLLPEAVVDDGVFDIVALRPEGLFGWIQIAWKVLWENGVMRRSELGRKILSNTKEVRTLRYLKGKEIVFRTEDPQEFQLDGDTMGEVVAVRARVRPGGLAVRIPATEQDRLPHDEEQREAAAA</sequence>
<name>A0A3A1U4P9_9MICO</name>
<evidence type="ECO:0000256" key="4">
    <source>
        <dbReference type="ARBA" id="ARBA00022741"/>
    </source>
</evidence>
<comment type="caution">
    <text evidence="10">The sequence shown here is derived from an EMBL/GenBank/DDBJ whole genome shotgun (WGS) entry which is preliminary data.</text>
</comment>